<dbReference type="eggNOG" id="KOG4431">
    <property type="taxonomic scope" value="Eukaryota"/>
</dbReference>
<dbReference type="Gene3D" id="6.10.140.1320">
    <property type="match status" value="1"/>
</dbReference>
<dbReference type="STRING" id="7897.ENSLACP00000014633"/>
<dbReference type="Proteomes" id="UP000008672">
    <property type="component" value="Unassembled WGS sequence"/>
</dbReference>
<keyword evidence="2 6" id="KW-0812">Transmembrane</keyword>
<dbReference type="GO" id="GO:0031966">
    <property type="term" value="C:mitochondrial membrane"/>
    <property type="evidence" value="ECO:0007669"/>
    <property type="project" value="UniProtKB-SubCell"/>
</dbReference>
<dbReference type="Bgee" id="ENSLACG00000012881">
    <property type="expression patterns" value="Expressed in chordate pharynx and 3 other cell types or tissues"/>
</dbReference>
<keyword evidence="3 6" id="KW-1133">Transmembrane helix</keyword>
<dbReference type="GeneTree" id="ENSGT00940000154276"/>
<feature type="transmembrane region" description="Helical" evidence="6">
    <location>
        <begin position="67"/>
        <end position="85"/>
    </location>
</feature>
<keyword evidence="5 6" id="KW-0472">Membrane</keyword>
<accession>H3AYB2</accession>
<evidence type="ECO:0000256" key="6">
    <source>
        <dbReference type="SAM" id="Phobius"/>
    </source>
</evidence>
<dbReference type="PANTHER" id="PTHR12297">
    <property type="entry name" value="HYPOXIA-INDUCBILE GENE 1 HIG1 -RELATED"/>
    <property type="match status" value="1"/>
</dbReference>
<keyword evidence="9" id="KW-1185">Reference proteome</keyword>
<evidence type="ECO:0000259" key="7">
    <source>
        <dbReference type="PROSITE" id="PS51503"/>
    </source>
</evidence>
<dbReference type="HOGENOM" id="CLU_153308_2_0_1"/>
<feature type="transmembrane region" description="Helical" evidence="6">
    <location>
        <begin position="29"/>
        <end position="47"/>
    </location>
</feature>
<dbReference type="Pfam" id="PF04588">
    <property type="entry name" value="HIG_1_N"/>
    <property type="match status" value="1"/>
</dbReference>
<protein>
    <recommendedName>
        <fullName evidence="7">HIG1 domain-containing protein</fullName>
    </recommendedName>
</protein>
<name>H3AYB2_LATCH</name>
<evidence type="ECO:0000313" key="8">
    <source>
        <dbReference type="Ensembl" id="ENSLACP00000014633.1"/>
    </source>
</evidence>
<dbReference type="AlphaFoldDB" id="H3AYB2"/>
<dbReference type="PROSITE" id="PS51503">
    <property type="entry name" value="HIG1"/>
    <property type="match status" value="1"/>
</dbReference>
<keyword evidence="4" id="KW-0496">Mitochondrion</keyword>
<dbReference type="GO" id="GO:0097250">
    <property type="term" value="P:mitochondrial respirasome assembly"/>
    <property type="evidence" value="ECO:0007669"/>
    <property type="project" value="TreeGrafter"/>
</dbReference>
<proteinExistence type="predicted"/>
<evidence type="ECO:0000256" key="3">
    <source>
        <dbReference type="ARBA" id="ARBA00022989"/>
    </source>
</evidence>
<reference evidence="8" key="2">
    <citation type="submission" date="2025-08" db="UniProtKB">
        <authorList>
            <consortium name="Ensembl"/>
        </authorList>
    </citation>
    <scope>IDENTIFICATION</scope>
</reference>
<dbReference type="InterPro" id="IPR007667">
    <property type="entry name" value="Hypoxia_induced_domain"/>
</dbReference>
<dbReference type="PANTHER" id="PTHR12297:SF3">
    <property type="entry name" value="HIG1 DOMAIN FAMILY MEMBER 1A"/>
    <property type="match status" value="1"/>
</dbReference>
<dbReference type="InParanoid" id="H3AYB2"/>
<reference evidence="8" key="3">
    <citation type="submission" date="2025-09" db="UniProtKB">
        <authorList>
            <consortium name="Ensembl"/>
        </authorList>
    </citation>
    <scope>IDENTIFICATION</scope>
</reference>
<dbReference type="Ensembl" id="ENSLACT00000014734.1">
    <property type="protein sequence ID" value="ENSLACP00000014633.1"/>
    <property type="gene ID" value="ENSLACG00000012881.1"/>
</dbReference>
<reference evidence="9" key="1">
    <citation type="submission" date="2011-08" db="EMBL/GenBank/DDBJ databases">
        <title>The draft genome of Latimeria chalumnae.</title>
        <authorList>
            <person name="Di Palma F."/>
            <person name="Alfoldi J."/>
            <person name="Johnson J."/>
            <person name="Berlin A."/>
            <person name="Gnerre S."/>
            <person name="Jaffe D."/>
            <person name="MacCallum I."/>
            <person name="Young S."/>
            <person name="Walker B.J."/>
            <person name="Lander E."/>
            <person name="Lindblad-Toh K."/>
        </authorList>
    </citation>
    <scope>NUCLEOTIDE SEQUENCE [LARGE SCALE GENOMIC DNA]</scope>
    <source>
        <strain evidence="9">Wild caught</strain>
    </source>
</reference>
<evidence type="ECO:0000313" key="9">
    <source>
        <dbReference type="Proteomes" id="UP000008672"/>
    </source>
</evidence>
<organism evidence="8 9">
    <name type="scientific">Latimeria chalumnae</name>
    <name type="common">Coelacanth</name>
    <dbReference type="NCBI Taxonomy" id="7897"/>
    <lineage>
        <taxon>Eukaryota</taxon>
        <taxon>Metazoa</taxon>
        <taxon>Chordata</taxon>
        <taxon>Craniata</taxon>
        <taxon>Vertebrata</taxon>
        <taxon>Euteleostomi</taxon>
        <taxon>Coelacanthiformes</taxon>
        <taxon>Coelacanthidae</taxon>
        <taxon>Latimeria</taxon>
    </lineage>
</organism>
<sequence>TMSTNPTSWVPDGEDTQASKLIQKTKKSPFVPIGMGGFAAVVGYGLYRLRTRGERKMSVHLIHTRVVAQAFVVGAMVLGVTYTMYKEYVVKPKQH</sequence>
<feature type="domain" description="HIG1" evidence="7">
    <location>
        <begin position="2"/>
        <end position="94"/>
    </location>
</feature>
<comment type="subcellular location">
    <subcellularLocation>
        <location evidence="1">Mitochondrion membrane</location>
    </subcellularLocation>
</comment>
<evidence type="ECO:0000256" key="4">
    <source>
        <dbReference type="ARBA" id="ARBA00023128"/>
    </source>
</evidence>
<dbReference type="InterPro" id="IPR050355">
    <property type="entry name" value="RCF1"/>
</dbReference>
<evidence type="ECO:0000256" key="1">
    <source>
        <dbReference type="ARBA" id="ARBA00004325"/>
    </source>
</evidence>
<dbReference type="EMBL" id="AFYH01110478">
    <property type="status" value="NOT_ANNOTATED_CDS"/>
    <property type="molecule type" value="Genomic_DNA"/>
</dbReference>
<evidence type="ECO:0000256" key="5">
    <source>
        <dbReference type="ARBA" id="ARBA00023136"/>
    </source>
</evidence>
<dbReference type="OMA" id="MCKELWA"/>
<evidence type="ECO:0000256" key="2">
    <source>
        <dbReference type="ARBA" id="ARBA00022692"/>
    </source>
</evidence>